<comment type="caution">
    <text evidence="15">The sequence shown here is derived from an EMBL/GenBank/DDBJ whole genome shotgun (WGS) entry which is preliminary data.</text>
</comment>
<evidence type="ECO:0000256" key="5">
    <source>
        <dbReference type="ARBA" id="ARBA00022737"/>
    </source>
</evidence>
<dbReference type="InterPro" id="IPR008266">
    <property type="entry name" value="Tyr_kinase_AS"/>
</dbReference>
<dbReference type="InterPro" id="IPR032675">
    <property type="entry name" value="LRR_dom_sf"/>
</dbReference>
<dbReference type="EMBL" id="CAXITT010000141">
    <property type="protein sequence ID" value="CAL1533345.1"/>
    <property type="molecule type" value="Genomic_DNA"/>
</dbReference>
<dbReference type="SUPFAM" id="SSF56112">
    <property type="entry name" value="Protein kinase-like (PK-like)"/>
    <property type="match status" value="1"/>
</dbReference>
<sequence length="1358" mass="152805">MISTAIPLAAVVLYIFANSVVLGIEVSRGQTVLRHRGHSRTSQSLYESSVTVVSVSKTSPSSSVDQHKSVGTSGQNSRTSSSFPHSSTERETRSSNPRSESQTSHQTLVNKCCTNSSNRNIKESISLQIRPQQHSVASDRVRKRLNTQNNPYDESSHLKPSHLGNIMIRFTIQTPSSQRVIQLANDRVKFKTPPDKPLDPPFRDPSSHDMNMSEDEPKYHRGKRSEEDPKTFYHRAKRSHILGIKSHTFGHMVEASGRILNSSFPKMSSGDKLSQPQRQTLSTENGNATDATPITVPQDINRPKATTQRTLFDLGAAVEMDPLNASVIAPDTHVKGRVTEDLSAAIPKAWKVLDVSNKWCQPLYNVHRTKIIKLNCSGQDFMDVPNNVRLFIPDSDNLRLIASNFNRLSDLVVNTSAVKVNYLYLDESNVTDVERVLRLFESRTIIKLILRDNLVSRLTRESFADAFSLEYLDVSGNMIEDIESKTFYGSPLLKELNVSRNRITKLDKHMFEHNQNVEHLYFDGNLISTIENGTFIGLDNIMTIDLANNYLEDQLALNTDMFTGCSNITNLRLANSTITMISRETFRELKKLHSLDLAQNKLTHIPDGAFAHLQSLSLLKLDHNQLTTLTRRWPLPQTLQVLLLDDNHITDISGDAFNGLDLTNLFLNNNKLETLPMMVQMYLTTRKNITLSFNPWRCDCDLIFLIHFIKNSLSVEPNVICDVPLKTRMSYISENTVRCPSLKGCHGTHCPVCQRGLQRPVGGECVCMEGTYYDHTITGQFGCRACPPQTYKNTSGNGKCTPCSSGSMPKSGPAAVCMCALDYFTNSYGNCEKCPEGTYKDFVGAGSCTPCSSTDTNDNQCSSRHQAIQTRESNTNVWPIVIAATVVFVICVVVFLGLFGRHYRAKRRLLKRYFGKMNTRSHVLHVSMEDAHFSSVSNTSTSVEFRCSGRHSVRLKEIGPLIGRGAFGQVFEGHAYVTSYDKEPIKVAVKRLKEMASDDEVKNLREELEQMINVGPHPNIIGLYGSAVYEGQYCIIMEYADLGDLLTYLKTECAFPLQYVSVGSDGLVVEQSAPKVEDNANLMMFAWQIAKGMRHLEMHRFIHRDLAARNCLLTKGPIAKVSDFGLSKDAYEIGHYKRVQKDRVPFKWLSPEALLWGQYSCKSDVWAFGILIWELYTFGGTPYPQVTTEQLRELHEYGYRMSKPPACPEQLYRIMRACWREDPRQRPSFKQLEQTLDHLIQQTRKVEYIDLNLHGLKSSTPLPLTPEDLNDQVTSVEFVCRAKRQAAYQNRQPSIYQPSDGQTVGVLYTSVNTQSGDSQYNDENFPILVGMMSKGDCEIDSESTVTSGFQSMSSAQTM</sequence>
<dbReference type="PANTHER" id="PTHR24416:SF622">
    <property type="entry name" value="PROTEIN KINASE DOMAIN-CONTAINING PROTEIN"/>
    <property type="match status" value="1"/>
</dbReference>
<dbReference type="InterPro" id="IPR009030">
    <property type="entry name" value="Growth_fac_rcpt_cys_sf"/>
</dbReference>
<comment type="catalytic activity">
    <reaction evidence="10">
        <text>L-tyrosyl-[protein] + ATP = O-phospho-L-tyrosyl-[protein] + ADP + H(+)</text>
        <dbReference type="Rhea" id="RHEA:10596"/>
        <dbReference type="Rhea" id="RHEA-COMP:10136"/>
        <dbReference type="Rhea" id="RHEA-COMP:20101"/>
        <dbReference type="ChEBI" id="CHEBI:15378"/>
        <dbReference type="ChEBI" id="CHEBI:30616"/>
        <dbReference type="ChEBI" id="CHEBI:46858"/>
        <dbReference type="ChEBI" id="CHEBI:61978"/>
        <dbReference type="ChEBI" id="CHEBI:456216"/>
        <dbReference type="EC" id="2.7.10.1"/>
    </reaction>
</comment>
<dbReference type="Proteomes" id="UP001497497">
    <property type="component" value="Unassembled WGS sequence"/>
</dbReference>
<dbReference type="SMART" id="SM00369">
    <property type="entry name" value="LRR_TYP"/>
    <property type="match status" value="6"/>
</dbReference>
<dbReference type="Pfam" id="PF13855">
    <property type="entry name" value="LRR_8"/>
    <property type="match status" value="2"/>
</dbReference>
<dbReference type="InterPro" id="IPR000719">
    <property type="entry name" value="Prot_kinase_dom"/>
</dbReference>
<feature type="region of interest" description="Disordered" evidence="12">
    <location>
        <begin position="57"/>
        <end position="115"/>
    </location>
</feature>
<dbReference type="PRINTS" id="PR00109">
    <property type="entry name" value="TYRKINASE"/>
</dbReference>
<dbReference type="GO" id="GO:0043235">
    <property type="term" value="C:receptor complex"/>
    <property type="evidence" value="ECO:0007669"/>
    <property type="project" value="TreeGrafter"/>
</dbReference>
<feature type="domain" description="Protein kinase" evidence="14">
    <location>
        <begin position="956"/>
        <end position="1240"/>
    </location>
</feature>
<evidence type="ECO:0000313" key="15">
    <source>
        <dbReference type="EMBL" id="CAL1533345.1"/>
    </source>
</evidence>
<feature type="region of interest" description="Disordered" evidence="12">
    <location>
        <begin position="190"/>
        <end position="230"/>
    </location>
</feature>
<dbReference type="SMART" id="SM00365">
    <property type="entry name" value="LRR_SD22"/>
    <property type="match status" value="4"/>
</dbReference>
<feature type="binding site" evidence="11">
    <location>
        <position position="990"/>
    </location>
    <ligand>
        <name>ATP</name>
        <dbReference type="ChEBI" id="CHEBI:30616"/>
    </ligand>
</feature>
<evidence type="ECO:0000256" key="4">
    <source>
        <dbReference type="ARBA" id="ARBA00022679"/>
    </source>
</evidence>
<dbReference type="FunFam" id="1.10.510.10:FF:000554">
    <property type="entry name" value="Predicted protein"/>
    <property type="match status" value="1"/>
</dbReference>
<dbReference type="GO" id="GO:0007169">
    <property type="term" value="P:cell surface receptor protein tyrosine kinase signaling pathway"/>
    <property type="evidence" value="ECO:0007669"/>
    <property type="project" value="TreeGrafter"/>
</dbReference>
<gene>
    <name evidence="15" type="ORF">GSLYS_00007363001</name>
</gene>
<feature type="compositionally biased region" description="Low complexity" evidence="12">
    <location>
        <begin position="77"/>
        <end position="86"/>
    </location>
</feature>
<dbReference type="SMART" id="SM00219">
    <property type="entry name" value="TyrKc"/>
    <property type="match status" value="1"/>
</dbReference>
<dbReference type="InterPro" id="IPR001611">
    <property type="entry name" value="Leu-rich_rpt"/>
</dbReference>
<dbReference type="SUPFAM" id="SSF57184">
    <property type="entry name" value="Growth factor receptor domain"/>
    <property type="match status" value="1"/>
</dbReference>
<dbReference type="GO" id="GO:0005886">
    <property type="term" value="C:plasma membrane"/>
    <property type="evidence" value="ECO:0007669"/>
    <property type="project" value="TreeGrafter"/>
</dbReference>
<dbReference type="Pfam" id="PF07714">
    <property type="entry name" value="PK_Tyr_Ser-Thr"/>
    <property type="match status" value="1"/>
</dbReference>
<evidence type="ECO:0000256" key="13">
    <source>
        <dbReference type="SAM" id="Phobius"/>
    </source>
</evidence>
<keyword evidence="3" id="KW-0433">Leucine-rich repeat</keyword>
<dbReference type="InterPro" id="IPR011641">
    <property type="entry name" value="Tyr-kin_ephrin_A/B_rcpt-like"/>
</dbReference>
<keyword evidence="9" id="KW-0829">Tyrosine-protein kinase</keyword>
<evidence type="ECO:0000256" key="7">
    <source>
        <dbReference type="ARBA" id="ARBA00022777"/>
    </source>
</evidence>
<dbReference type="SMART" id="SM01411">
    <property type="entry name" value="Ephrin_rec_like"/>
    <property type="match status" value="2"/>
</dbReference>
<dbReference type="Gene3D" id="3.30.200.20">
    <property type="entry name" value="Phosphorylase Kinase, domain 1"/>
    <property type="match status" value="1"/>
</dbReference>
<comment type="subcellular location">
    <subcellularLocation>
        <location evidence="1">Membrane</location>
        <topology evidence="1">Single-pass type I membrane protein</topology>
    </subcellularLocation>
</comment>
<keyword evidence="6 11" id="KW-0547">Nucleotide-binding</keyword>
<evidence type="ECO:0000256" key="1">
    <source>
        <dbReference type="ARBA" id="ARBA00004479"/>
    </source>
</evidence>
<dbReference type="InterPro" id="IPR003591">
    <property type="entry name" value="Leu-rich_rpt_typical-subtyp"/>
</dbReference>
<feature type="compositionally biased region" description="Basic and acidic residues" evidence="12">
    <location>
        <begin position="215"/>
        <end position="230"/>
    </location>
</feature>
<evidence type="ECO:0000256" key="8">
    <source>
        <dbReference type="ARBA" id="ARBA00022840"/>
    </source>
</evidence>
<dbReference type="Gene3D" id="1.10.510.10">
    <property type="entry name" value="Transferase(Phosphotransferase) domain 1"/>
    <property type="match status" value="1"/>
</dbReference>
<feature type="transmembrane region" description="Helical" evidence="13">
    <location>
        <begin position="877"/>
        <end position="899"/>
    </location>
</feature>
<dbReference type="InterPro" id="IPR011009">
    <property type="entry name" value="Kinase-like_dom_sf"/>
</dbReference>
<feature type="compositionally biased region" description="Polar residues" evidence="12">
    <location>
        <begin position="263"/>
        <end position="292"/>
    </location>
</feature>
<keyword evidence="13" id="KW-1133">Transmembrane helix</keyword>
<dbReference type="InterPro" id="IPR017441">
    <property type="entry name" value="Protein_kinase_ATP_BS"/>
</dbReference>
<evidence type="ECO:0000256" key="6">
    <source>
        <dbReference type="ARBA" id="ARBA00022741"/>
    </source>
</evidence>
<evidence type="ECO:0000256" key="9">
    <source>
        <dbReference type="ARBA" id="ARBA00023137"/>
    </source>
</evidence>
<dbReference type="PROSITE" id="PS51450">
    <property type="entry name" value="LRR"/>
    <property type="match status" value="3"/>
</dbReference>
<keyword evidence="5" id="KW-0677">Repeat</keyword>
<keyword evidence="4" id="KW-0808">Transferase</keyword>
<dbReference type="Pfam" id="PF07699">
    <property type="entry name" value="Ephrin_rec_like"/>
    <property type="match status" value="1"/>
</dbReference>
<dbReference type="InterPro" id="IPR050122">
    <property type="entry name" value="RTK"/>
</dbReference>
<dbReference type="PROSITE" id="PS50011">
    <property type="entry name" value="PROTEIN_KINASE_DOM"/>
    <property type="match status" value="1"/>
</dbReference>
<dbReference type="SUPFAM" id="SSF52058">
    <property type="entry name" value="L domain-like"/>
    <property type="match status" value="1"/>
</dbReference>
<dbReference type="InterPro" id="IPR001245">
    <property type="entry name" value="Ser-Thr/Tyr_kinase_cat_dom"/>
</dbReference>
<dbReference type="Gene3D" id="2.10.50.10">
    <property type="entry name" value="Tumor Necrosis Factor Receptor, subunit A, domain 2"/>
    <property type="match status" value="1"/>
</dbReference>
<reference evidence="15 16" key="1">
    <citation type="submission" date="2024-04" db="EMBL/GenBank/DDBJ databases">
        <authorList>
            <consortium name="Genoscope - CEA"/>
            <person name="William W."/>
        </authorList>
    </citation>
    <scope>NUCLEOTIDE SEQUENCE [LARGE SCALE GENOMIC DNA]</scope>
</reference>
<proteinExistence type="predicted"/>
<name>A0AAV2HHH6_LYMST</name>
<dbReference type="GO" id="GO:0004714">
    <property type="term" value="F:transmembrane receptor protein tyrosine kinase activity"/>
    <property type="evidence" value="ECO:0007669"/>
    <property type="project" value="UniProtKB-EC"/>
</dbReference>
<evidence type="ECO:0000256" key="2">
    <source>
        <dbReference type="ARBA" id="ARBA00022553"/>
    </source>
</evidence>
<dbReference type="PROSITE" id="PS00107">
    <property type="entry name" value="PROTEIN_KINASE_ATP"/>
    <property type="match status" value="1"/>
</dbReference>
<evidence type="ECO:0000256" key="12">
    <source>
        <dbReference type="SAM" id="MobiDB-lite"/>
    </source>
</evidence>
<protein>
    <recommendedName>
        <fullName evidence="14">Protein kinase domain-containing protein</fullName>
    </recommendedName>
</protein>
<feature type="region of interest" description="Disordered" evidence="12">
    <location>
        <begin position="263"/>
        <end position="303"/>
    </location>
</feature>
<keyword evidence="13" id="KW-0812">Transmembrane</keyword>
<dbReference type="Gene3D" id="3.80.10.10">
    <property type="entry name" value="Ribonuclease Inhibitor"/>
    <property type="match status" value="3"/>
</dbReference>
<keyword evidence="7" id="KW-0418">Kinase</keyword>
<keyword evidence="13" id="KW-0472">Membrane</keyword>
<accession>A0AAV2HHH6</accession>
<keyword evidence="2" id="KW-0597">Phosphoprotein</keyword>
<dbReference type="CDD" id="cd00192">
    <property type="entry name" value="PTKc"/>
    <property type="match status" value="1"/>
</dbReference>
<evidence type="ECO:0000313" key="16">
    <source>
        <dbReference type="Proteomes" id="UP001497497"/>
    </source>
</evidence>
<evidence type="ECO:0000256" key="11">
    <source>
        <dbReference type="PROSITE-ProRule" id="PRU10141"/>
    </source>
</evidence>
<dbReference type="GO" id="GO:0005524">
    <property type="term" value="F:ATP binding"/>
    <property type="evidence" value="ECO:0007669"/>
    <property type="project" value="UniProtKB-UniRule"/>
</dbReference>
<dbReference type="PANTHER" id="PTHR24416">
    <property type="entry name" value="TYROSINE-PROTEIN KINASE RECEPTOR"/>
    <property type="match status" value="1"/>
</dbReference>
<keyword evidence="8 11" id="KW-0067">ATP-binding</keyword>
<evidence type="ECO:0000256" key="10">
    <source>
        <dbReference type="ARBA" id="ARBA00051243"/>
    </source>
</evidence>
<dbReference type="PROSITE" id="PS00109">
    <property type="entry name" value="PROTEIN_KINASE_TYR"/>
    <property type="match status" value="1"/>
</dbReference>
<evidence type="ECO:0000256" key="3">
    <source>
        <dbReference type="ARBA" id="ARBA00022614"/>
    </source>
</evidence>
<feature type="compositionally biased region" description="Polar residues" evidence="12">
    <location>
        <begin position="94"/>
        <end position="115"/>
    </location>
</feature>
<dbReference type="InterPro" id="IPR020635">
    <property type="entry name" value="Tyr_kinase_cat_dom"/>
</dbReference>
<keyword evidence="16" id="KW-1185">Reference proteome</keyword>
<feature type="compositionally biased region" description="Basic and acidic residues" evidence="12">
    <location>
        <begin position="190"/>
        <end position="207"/>
    </location>
</feature>
<evidence type="ECO:0000259" key="14">
    <source>
        <dbReference type="PROSITE" id="PS50011"/>
    </source>
</evidence>
<organism evidence="15 16">
    <name type="scientific">Lymnaea stagnalis</name>
    <name type="common">Great pond snail</name>
    <name type="synonym">Helix stagnalis</name>
    <dbReference type="NCBI Taxonomy" id="6523"/>
    <lineage>
        <taxon>Eukaryota</taxon>
        <taxon>Metazoa</taxon>
        <taxon>Spiralia</taxon>
        <taxon>Lophotrochozoa</taxon>
        <taxon>Mollusca</taxon>
        <taxon>Gastropoda</taxon>
        <taxon>Heterobranchia</taxon>
        <taxon>Euthyneura</taxon>
        <taxon>Panpulmonata</taxon>
        <taxon>Hygrophila</taxon>
        <taxon>Lymnaeoidea</taxon>
        <taxon>Lymnaeidae</taxon>
        <taxon>Lymnaea</taxon>
    </lineage>
</organism>